<feature type="region of interest" description="Disordered" evidence="1">
    <location>
        <begin position="1"/>
        <end position="70"/>
    </location>
</feature>
<keyword evidence="3" id="KW-1185">Reference proteome</keyword>
<evidence type="ECO:0000256" key="1">
    <source>
        <dbReference type="SAM" id="MobiDB-lite"/>
    </source>
</evidence>
<sequence>MSDAELEGASVEAFTRAERRVASCPASRGKGAGGDPGAPGSGMHPGMASAAPILVSQTADHKGFKSLKSK</sequence>
<evidence type="ECO:0000313" key="3">
    <source>
        <dbReference type="Proteomes" id="UP001189429"/>
    </source>
</evidence>
<accession>A0ABN9XIU5</accession>
<evidence type="ECO:0000313" key="2">
    <source>
        <dbReference type="EMBL" id="CAK0899531.1"/>
    </source>
</evidence>
<dbReference type="EMBL" id="CAUYUJ010020619">
    <property type="protein sequence ID" value="CAK0899531.1"/>
    <property type="molecule type" value="Genomic_DNA"/>
</dbReference>
<proteinExistence type="predicted"/>
<feature type="compositionally biased region" description="Gly residues" evidence="1">
    <location>
        <begin position="30"/>
        <end position="40"/>
    </location>
</feature>
<organism evidence="2 3">
    <name type="scientific">Prorocentrum cordatum</name>
    <dbReference type="NCBI Taxonomy" id="2364126"/>
    <lineage>
        <taxon>Eukaryota</taxon>
        <taxon>Sar</taxon>
        <taxon>Alveolata</taxon>
        <taxon>Dinophyceae</taxon>
        <taxon>Prorocentrales</taxon>
        <taxon>Prorocentraceae</taxon>
        <taxon>Prorocentrum</taxon>
    </lineage>
</organism>
<protein>
    <submittedName>
        <fullName evidence="2">Uncharacterized protein</fullName>
    </submittedName>
</protein>
<comment type="caution">
    <text evidence="2">The sequence shown here is derived from an EMBL/GenBank/DDBJ whole genome shotgun (WGS) entry which is preliminary data.</text>
</comment>
<gene>
    <name evidence="2" type="ORF">PCOR1329_LOCUS77018</name>
</gene>
<name>A0ABN9XIU5_9DINO</name>
<dbReference type="Proteomes" id="UP001189429">
    <property type="component" value="Unassembled WGS sequence"/>
</dbReference>
<reference evidence="2" key="1">
    <citation type="submission" date="2023-10" db="EMBL/GenBank/DDBJ databases">
        <authorList>
            <person name="Chen Y."/>
            <person name="Shah S."/>
            <person name="Dougan E. K."/>
            <person name="Thang M."/>
            <person name="Chan C."/>
        </authorList>
    </citation>
    <scope>NUCLEOTIDE SEQUENCE [LARGE SCALE GENOMIC DNA]</scope>
</reference>